<feature type="transmembrane region" description="Helical" evidence="2">
    <location>
        <begin position="124"/>
        <end position="147"/>
    </location>
</feature>
<dbReference type="Proteomes" id="UP000319908">
    <property type="component" value="Unassembled WGS sequence"/>
</dbReference>
<dbReference type="InterPro" id="IPR052173">
    <property type="entry name" value="Beta-lactam_resp_regulator"/>
</dbReference>
<proteinExistence type="predicted"/>
<evidence type="ECO:0000256" key="1">
    <source>
        <dbReference type="SAM" id="MobiDB-lite"/>
    </source>
</evidence>
<feature type="domain" description="Peptidase M56" evidence="3">
    <location>
        <begin position="18"/>
        <end position="291"/>
    </location>
</feature>
<dbReference type="PANTHER" id="PTHR34978:SF3">
    <property type="entry name" value="SLR0241 PROTEIN"/>
    <property type="match status" value="1"/>
</dbReference>
<keyword evidence="2" id="KW-1133">Transmembrane helix</keyword>
<dbReference type="PANTHER" id="PTHR34978">
    <property type="entry name" value="POSSIBLE SENSOR-TRANSDUCER PROTEIN BLAR"/>
    <property type="match status" value="1"/>
</dbReference>
<sequence>MFTYLQSSLFQVGVSNAVLATGLALVVLLITRKSRYPAWTHALWVLVLVKLLVPPIYWVTAEMPTSASRVTTMAPRDAHNDLLRDSEPSAIRIDVVEAGTIPASELQGRDVVAASPSSRLSGKLIPWLGIVWLGVAAGVFSVTIYRYSRFKRWLGRSKSAPPDLVDLVRSEAEQIGLERLPEVLLVRGVIAPSVFSLGRRSNLILPLALIEQLTESELRSVVTHELTHLRRGDHWVRLLEIATGAIFWWHPIVPFARRKIQEAADESCDACVISRNPSIARDYASAMLKTVDFLSGATARSHGDEAVMPLMIAIGDSNSLVRRMHQISRSTASPTVSSRGRYWLAAAALLSLPMGMLTLAPELEAEQPPTQESPAGNDKPVGKDEPRQVENKAISNPFGGGNNRSSGSHDPFGGNDDPFGSDDPFDGSSDDPFVDPFFRGKMPSLKDSKTQAERSQAVEDRLRTALRREVSSVFKQARLREAIGILSEITDVPFIIDNLALEGIGLTDDTPVTIGLRNVSLSSYLQLMLRELELTYMIKDEVILITTVEVAEKNPTLKTYTLPIELADRSEKILTALTTNVQPDMWKESGGSSTASMIDNVLVVSTTEAVHNEVETFLRKIETAFQVFQQKQRAAEPGE</sequence>
<gene>
    <name evidence="4" type="primary">htpX_2</name>
    <name evidence="4" type="ORF">Poly21_48400</name>
</gene>
<dbReference type="RefSeq" id="WP_146409283.1">
    <property type="nucleotide sequence ID" value="NZ_SJPU01000003.1"/>
</dbReference>
<evidence type="ECO:0000256" key="2">
    <source>
        <dbReference type="SAM" id="Phobius"/>
    </source>
</evidence>
<evidence type="ECO:0000313" key="4">
    <source>
        <dbReference type="EMBL" id="TWU10934.1"/>
    </source>
</evidence>
<organism evidence="4 5">
    <name type="scientific">Allorhodopirellula heiligendammensis</name>
    <dbReference type="NCBI Taxonomy" id="2714739"/>
    <lineage>
        <taxon>Bacteria</taxon>
        <taxon>Pseudomonadati</taxon>
        <taxon>Planctomycetota</taxon>
        <taxon>Planctomycetia</taxon>
        <taxon>Pirellulales</taxon>
        <taxon>Pirellulaceae</taxon>
        <taxon>Allorhodopirellula</taxon>
    </lineage>
</organism>
<evidence type="ECO:0000313" key="5">
    <source>
        <dbReference type="Proteomes" id="UP000319908"/>
    </source>
</evidence>
<feature type="transmembrane region" description="Helical" evidence="2">
    <location>
        <begin position="12"/>
        <end position="30"/>
    </location>
</feature>
<dbReference type="GO" id="GO:0006508">
    <property type="term" value="P:proteolysis"/>
    <property type="evidence" value="ECO:0007669"/>
    <property type="project" value="UniProtKB-KW"/>
</dbReference>
<dbReference type="Gene3D" id="3.30.2010.10">
    <property type="entry name" value="Metalloproteases ('zincins'), catalytic domain"/>
    <property type="match status" value="1"/>
</dbReference>
<keyword evidence="2" id="KW-0812">Transmembrane</keyword>
<evidence type="ECO:0000259" key="3">
    <source>
        <dbReference type="Pfam" id="PF05569"/>
    </source>
</evidence>
<name>A0A5C6BKG0_9BACT</name>
<keyword evidence="4" id="KW-0378">Hydrolase</keyword>
<dbReference type="Pfam" id="PF05569">
    <property type="entry name" value="Peptidase_M56"/>
    <property type="match status" value="1"/>
</dbReference>
<dbReference type="AlphaFoldDB" id="A0A5C6BKG0"/>
<protein>
    <submittedName>
        <fullName evidence="4">Protease HtpX</fullName>
    </submittedName>
</protein>
<keyword evidence="2" id="KW-0472">Membrane</keyword>
<feature type="compositionally biased region" description="Basic and acidic residues" evidence="1">
    <location>
        <begin position="380"/>
        <end position="390"/>
    </location>
</feature>
<feature type="region of interest" description="Disordered" evidence="1">
    <location>
        <begin position="365"/>
        <end position="455"/>
    </location>
</feature>
<comment type="caution">
    <text evidence="4">The sequence shown here is derived from an EMBL/GenBank/DDBJ whole genome shotgun (WGS) entry which is preliminary data.</text>
</comment>
<dbReference type="CDD" id="cd07341">
    <property type="entry name" value="M56_BlaR1_MecR1_like"/>
    <property type="match status" value="1"/>
</dbReference>
<feature type="compositionally biased region" description="Acidic residues" evidence="1">
    <location>
        <begin position="419"/>
        <end position="433"/>
    </location>
</feature>
<accession>A0A5C6BKG0</accession>
<feature type="transmembrane region" description="Helical" evidence="2">
    <location>
        <begin position="42"/>
        <end position="60"/>
    </location>
</feature>
<dbReference type="InterPro" id="IPR008756">
    <property type="entry name" value="Peptidase_M56"/>
</dbReference>
<reference evidence="4 5" key="1">
    <citation type="journal article" date="2020" name="Antonie Van Leeuwenhoek">
        <title>Rhodopirellula heiligendammensis sp. nov., Rhodopirellula pilleata sp. nov., and Rhodopirellula solitaria sp. nov. isolated from natural or artificial marine surfaces in Northern Germany and California, USA, and emended description of the genus Rhodopirellula.</title>
        <authorList>
            <person name="Kallscheuer N."/>
            <person name="Wiegand S."/>
            <person name="Jogler M."/>
            <person name="Boedeker C."/>
            <person name="Peeters S.H."/>
            <person name="Rast P."/>
            <person name="Heuer A."/>
            <person name="Jetten M.S.M."/>
            <person name="Rohde M."/>
            <person name="Jogler C."/>
        </authorList>
    </citation>
    <scope>NUCLEOTIDE SEQUENCE [LARGE SCALE GENOMIC DNA]</scope>
    <source>
        <strain evidence="4 5">Poly21</strain>
    </source>
</reference>
<feature type="compositionally biased region" description="Basic and acidic residues" evidence="1">
    <location>
        <begin position="444"/>
        <end position="455"/>
    </location>
</feature>
<dbReference type="OrthoDB" id="277020at2"/>
<keyword evidence="5" id="KW-1185">Reference proteome</keyword>
<keyword evidence="4" id="KW-0645">Protease</keyword>
<dbReference type="EMBL" id="SJPU01000003">
    <property type="protein sequence ID" value="TWU10934.1"/>
    <property type="molecule type" value="Genomic_DNA"/>
</dbReference>
<dbReference type="GO" id="GO:0008233">
    <property type="term" value="F:peptidase activity"/>
    <property type="evidence" value="ECO:0007669"/>
    <property type="project" value="UniProtKB-KW"/>
</dbReference>